<evidence type="ECO:0000256" key="6">
    <source>
        <dbReference type="RuleBase" id="RU004384"/>
    </source>
</evidence>
<gene>
    <name evidence="7" type="ORF">LYPA_23C010557</name>
</gene>
<comment type="subcellular location">
    <subcellularLocation>
        <location evidence="1">Membrane</location>
    </subcellularLocation>
</comment>
<dbReference type="Gene3D" id="3.10.20.90">
    <property type="entry name" value="Phosphatidylinositol 3-kinase Catalytic Subunit, Chain A, domain 1"/>
    <property type="match status" value="2"/>
</dbReference>
<accession>A0A485MQN8</accession>
<keyword evidence="4 5" id="KW-0449">Lipoprotein</keyword>
<organism evidence="7 8">
    <name type="scientific">Lynx pardinus</name>
    <name type="common">Iberian lynx</name>
    <name type="synonym">Felis pardina</name>
    <dbReference type="NCBI Taxonomy" id="191816"/>
    <lineage>
        <taxon>Eukaryota</taxon>
        <taxon>Metazoa</taxon>
        <taxon>Chordata</taxon>
        <taxon>Craniata</taxon>
        <taxon>Vertebrata</taxon>
        <taxon>Euteleostomi</taxon>
        <taxon>Mammalia</taxon>
        <taxon>Eutheria</taxon>
        <taxon>Laurasiatheria</taxon>
        <taxon>Carnivora</taxon>
        <taxon>Feliformia</taxon>
        <taxon>Felidae</taxon>
        <taxon>Felinae</taxon>
        <taxon>Lynx</taxon>
    </lineage>
</organism>
<dbReference type="AlphaFoldDB" id="A0A485MQN8"/>
<protein>
    <submittedName>
        <fullName evidence="7">Microtubule-associated proteins 1a 1b light chain</fullName>
    </submittedName>
</protein>
<dbReference type="GO" id="GO:0016020">
    <property type="term" value="C:membrane"/>
    <property type="evidence" value="ECO:0007669"/>
    <property type="project" value="UniProtKB-SubCell"/>
</dbReference>
<evidence type="ECO:0000256" key="2">
    <source>
        <dbReference type="ARBA" id="ARBA00007293"/>
    </source>
</evidence>
<dbReference type="Pfam" id="PF02991">
    <property type="entry name" value="ATG8"/>
    <property type="match status" value="1"/>
</dbReference>
<dbReference type="Proteomes" id="UP000386466">
    <property type="component" value="Unassembled WGS sequence"/>
</dbReference>
<dbReference type="PANTHER" id="PTHR10969">
    <property type="entry name" value="MICROTUBULE-ASSOCIATED PROTEINS 1A/1B LIGHT CHAIN 3-RELATED"/>
    <property type="match status" value="1"/>
</dbReference>
<feature type="lipid moiety-binding region" description="Phosphatidylserine amidated glycine; alternate" evidence="5">
    <location>
        <position position="77"/>
    </location>
</feature>
<evidence type="ECO:0000256" key="5">
    <source>
        <dbReference type="PIRSR" id="PIRSR604241-50"/>
    </source>
</evidence>
<proteinExistence type="inferred from homology"/>
<dbReference type="SUPFAM" id="SSF54236">
    <property type="entry name" value="Ubiquitin-like"/>
    <property type="match status" value="1"/>
</dbReference>
<dbReference type="InterPro" id="IPR029071">
    <property type="entry name" value="Ubiquitin-like_domsf"/>
</dbReference>
<sequence length="82" mass="9735">MPSEKIFKQHHTFQQRIEDVRLIREPPHPMKIPVIIEQYMVNGHSVVSVSTHISEVYESEEDEDRFLYMVYTQETFGIKVSV</sequence>
<name>A0A485MQN8_LYNPA</name>
<reference evidence="7 8" key="1">
    <citation type="submission" date="2019-01" db="EMBL/GenBank/DDBJ databases">
        <authorList>
            <person name="Alioto T."/>
            <person name="Alioto T."/>
        </authorList>
    </citation>
    <scope>NUCLEOTIDE SEQUENCE [LARGE SCALE GENOMIC DNA]</scope>
</reference>
<evidence type="ECO:0000256" key="3">
    <source>
        <dbReference type="ARBA" id="ARBA00023136"/>
    </source>
</evidence>
<comment type="similarity">
    <text evidence="2 6">Belongs to the ATG8 family.</text>
</comment>
<keyword evidence="6" id="KW-0072">Autophagy</keyword>
<evidence type="ECO:0000313" key="8">
    <source>
        <dbReference type="Proteomes" id="UP000386466"/>
    </source>
</evidence>
<dbReference type="GO" id="GO:0006914">
    <property type="term" value="P:autophagy"/>
    <property type="evidence" value="ECO:0007669"/>
    <property type="project" value="UniProtKB-KW"/>
</dbReference>
<evidence type="ECO:0000313" key="7">
    <source>
        <dbReference type="EMBL" id="VFV20322.1"/>
    </source>
</evidence>
<keyword evidence="3" id="KW-0472">Membrane</keyword>
<evidence type="ECO:0000256" key="4">
    <source>
        <dbReference type="ARBA" id="ARBA00023288"/>
    </source>
</evidence>
<evidence type="ECO:0000256" key="1">
    <source>
        <dbReference type="ARBA" id="ARBA00004370"/>
    </source>
</evidence>
<keyword evidence="8" id="KW-1185">Reference proteome</keyword>
<dbReference type="EMBL" id="CAAGRJ010002507">
    <property type="protein sequence ID" value="VFV20322.1"/>
    <property type="molecule type" value="Genomic_DNA"/>
</dbReference>
<dbReference type="InterPro" id="IPR004241">
    <property type="entry name" value="Atg8-like"/>
</dbReference>